<evidence type="ECO:0000256" key="2">
    <source>
        <dbReference type="ARBA" id="ARBA00004496"/>
    </source>
</evidence>
<feature type="region of interest" description="Disordered" evidence="6">
    <location>
        <begin position="113"/>
        <end position="141"/>
    </location>
</feature>
<proteinExistence type="inferred from homology"/>
<name>A0AA39R0V4_9LECA</name>
<keyword evidence="4" id="KW-0963">Cytoplasm</keyword>
<dbReference type="PANTHER" id="PTHR28081">
    <property type="entry name" value="DAMAGE-REGULATED IMPORT FACILITATOR 1-RELATED"/>
    <property type="match status" value="1"/>
</dbReference>
<evidence type="ECO:0000256" key="1">
    <source>
        <dbReference type="ARBA" id="ARBA00004123"/>
    </source>
</evidence>
<evidence type="ECO:0000256" key="6">
    <source>
        <dbReference type="SAM" id="MobiDB-lite"/>
    </source>
</evidence>
<dbReference type="Proteomes" id="UP001166286">
    <property type="component" value="Unassembled WGS sequence"/>
</dbReference>
<comment type="caution">
    <text evidence="7">The sequence shown here is derived from an EMBL/GenBank/DDBJ whole genome shotgun (WGS) entry which is preliminary data.</text>
</comment>
<feature type="region of interest" description="Disordered" evidence="6">
    <location>
        <begin position="161"/>
        <end position="197"/>
    </location>
</feature>
<organism evidence="7 8">
    <name type="scientific">Cladonia borealis</name>
    <dbReference type="NCBI Taxonomy" id="184061"/>
    <lineage>
        <taxon>Eukaryota</taxon>
        <taxon>Fungi</taxon>
        <taxon>Dikarya</taxon>
        <taxon>Ascomycota</taxon>
        <taxon>Pezizomycotina</taxon>
        <taxon>Lecanoromycetes</taxon>
        <taxon>OSLEUM clade</taxon>
        <taxon>Lecanoromycetidae</taxon>
        <taxon>Lecanorales</taxon>
        <taxon>Lecanorineae</taxon>
        <taxon>Cladoniaceae</taxon>
        <taxon>Cladonia</taxon>
    </lineage>
</organism>
<dbReference type="EMBL" id="JAFEKC020000012">
    <property type="protein sequence ID" value="KAK0511809.1"/>
    <property type="molecule type" value="Genomic_DNA"/>
</dbReference>
<keyword evidence="5" id="KW-0539">Nucleus</keyword>
<protein>
    <submittedName>
        <fullName evidence="7">Uncharacterized protein</fullName>
    </submittedName>
</protein>
<evidence type="ECO:0000256" key="3">
    <source>
        <dbReference type="ARBA" id="ARBA00005459"/>
    </source>
</evidence>
<evidence type="ECO:0000313" key="8">
    <source>
        <dbReference type="Proteomes" id="UP001166286"/>
    </source>
</evidence>
<gene>
    <name evidence="7" type="ORF">JMJ35_005659</name>
</gene>
<dbReference type="Pfam" id="PF08591">
    <property type="entry name" value="RNR_inhib"/>
    <property type="match status" value="1"/>
</dbReference>
<evidence type="ECO:0000256" key="4">
    <source>
        <dbReference type="ARBA" id="ARBA00022490"/>
    </source>
</evidence>
<evidence type="ECO:0000313" key="7">
    <source>
        <dbReference type="EMBL" id="KAK0511809.1"/>
    </source>
</evidence>
<dbReference type="InterPro" id="IPR013900">
    <property type="entry name" value="RNR_inhibitor"/>
</dbReference>
<sequence>MSVKRSFKRPFQPSISSYFGHLRDTDSHPATTQTSTLSPILPATIQSSLLNVGMRVRKSVPDGYKNKQKMFCDLSKPVGASTSKSDPTRSASTSFNGLLPYCGILKVGGYESQQPVPEEADLPPLQSDHDDWGFPSSQESNVSTISNSSLIAPACAPIATISSNKRRREDADEEDLDLESQPVSPRSRPISHTRMPNLNDIRPIALPKSRRKVSQAEEIRESEMLDVGDFGEAEFLRPAEWVEGEEASVPCEAAYFPT</sequence>
<dbReference type="GO" id="GO:0005634">
    <property type="term" value="C:nucleus"/>
    <property type="evidence" value="ECO:0007669"/>
    <property type="project" value="UniProtKB-SubCell"/>
</dbReference>
<dbReference type="GO" id="GO:0005737">
    <property type="term" value="C:cytoplasm"/>
    <property type="evidence" value="ECO:0007669"/>
    <property type="project" value="UniProtKB-SubCell"/>
</dbReference>
<dbReference type="GO" id="GO:0008104">
    <property type="term" value="P:intracellular protein localization"/>
    <property type="evidence" value="ECO:0007669"/>
    <property type="project" value="TreeGrafter"/>
</dbReference>
<reference evidence="7" key="1">
    <citation type="submission" date="2023-03" db="EMBL/GenBank/DDBJ databases">
        <title>Complete genome of Cladonia borealis.</title>
        <authorList>
            <person name="Park H."/>
        </authorList>
    </citation>
    <scope>NUCLEOTIDE SEQUENCE</scope>
    <source>
        <strain evidence="7">ANT050790</strain>
    </source>
</reference>
<comment type="subcellular location">
    <subcellularLocation>
        <location evidence="2">Cytoplasm</location>
    </subcellularLocation>
    <subcellularLocation>
        <location evidence="1">Nucleus</location>
    </subcellularLocation>
</comment>
<dbReference type="PANTHER" id="PTHR28081:SF1">
    <property type="entry name" value="DAMAGE-REGULATED IMPORT FACILITATOR 1"/>
    <property type="match status" value="1"/>
</dbReference>
<keyword evidence="8" id="KW-1185">Reference proteome</keyword>
<comment type="similarity">
    <text evidence="3">Belongs to the DIF1/spd1 family.</text>
</comment>
<accession>A0AA39R0V4</accession>
<dbReference type="AlphaFoldDB" id="A0AA39R0V4"/>
<dbReference type="GO" id="GO:1990846">
    <property type="term" value="F:ribonucleoside-diphosphate reductase inhibitor activity"/>
    <property type="evidence" value="ECO:0007669"/>
    <property type="project" value="TreeGrafter"/>
</dbReference>
<evidence type="ECO:0000256" key="5">
    <source>
        <dbReference type="ARBA" id="ARBA00023242"/>
    </source>
</evidence>